<evidence type="ECO:0000256" key="4">
    <source>
        <dbReference type="ARBA" id="ARBA00022475"/>
    </source>
</evidence>
<dbReference type="CDD" id="cd06261">
    <property type="entry name" value="TM_PBP2"/>
    <property type="match status" value="1"/>
</dbReference>
<feature type="transmembrane region" description="Helical" evidence="10">
    <location>
        <begin position="92"/>
        <end position="115"/>
    </location>
</feature>
<evidence type="ECO:0000256" key="8">
    <source>
        <dbReference type="ARBA" id="ARBA00022989"/>
    </source>
</evidence>
<dbReference type="PANTHER" id="PTHR30133">
    <property type="entry name" value="CATIONIC AMINO ACID TRANSPORTER, MEMBRANE COMPONENT"/>
    <property type="match status" value="1"/>
</dbReference>
<keyword evidence="8 10" id="KW-1133">Transmembrane helix</keyword>
<dbReference type="InterPro" id="IPR010065">
    <property type="entry name" value="AA_ABC_transptr_permease_3TM"/>
</dbReference>
<keyword evidence="9 10" id="KW-0472">Membrane</keyword>
<evidence type="ECO:0000256" key="7">
    <source>
        <dbReference type="ARBA" id="ARBA00022970"/>
    </source>
</evidence>
<evidence type="ECO:0000256" key="5">
    <source>
        <dbReference type="ARBA" id="ARBA00022519"/>
    </source>
</evidence>
<evidence type="ECO:0000313" key="12">
    <source>
        <dbReference type="EMBL" id="KXU39231.1"/>
    </source>
</evidence>
<dbReference type="Gene3D" id="1.10.3720.10">
    <property type="entry name" value="MetI-like"/>
    <property type="match status" value="1"/>
</dbReference>
<reference evidence="12 13" key="1">
    <citation type="submission" date="2016-02" db="EMBL/GenBank/DDBJ databases">
        <authorList>
            <person name="Wen L."/>
            <person name="He K."/>
            <person name="Yang H."/>
        </authorList>
    </citation>
    <scope>NUCLEOTIDE SEQUENCE [LARGE SCALE GENOMIC DNA]</scope>
    <source>
        <strain evidence="12 13">CV58</strain>
    </source>
</reference>
<sequence length="221" mass="24180">MLAAYKGYELQLLQGAWVTLQLALASLAFGLLIGLVLCAGKRSRHSALRAICYGIANVFRGLPELLVIFLSYFGVQMALNHFFGEGISLNPFIAGTLALSLIFGAYASEVFRAAFIALPKGQIEAALAFGLSRFRILLRIELPQVIQIALPSLGSLWLIMLKDTSMVAVIGLQELMRKAQIGTATVKDPFLFYGTAALLYVLISLASTMLLRLLEQRREAR</sequence>
<dbReference type="AlphaFoldDB" id="A0A139SXU8"/>
<dbReference type="InterPro" id="IPR000515">
    <property type="entry name" value="MetI-like"/>
</dbReference>
<dbReference type="PANTHER" id="PTHR30133:SF2">
    <property type="entry name" value="ARGININE ABC TRANSPORTER PERMEASE PROTEIN ARTQ"/>
    <property type="match status" value="1"/>
</dbReference>
<feature type="transmembrane region" description="Helical" evidence="10">
    <location>
        <begin position="51"/>
        <end position="72"/>
    </location>
</feature>
<dbReference type="InterPro" id="IPR035906">
    <property type="entry name" value="MetI-like_sf"/>
</dbReference>
<protein>
    <recommendedName>
        <fullName evidence="11">ABC transmembrane type-1 domain-containing protein</fullName>
    </recommendedName>
</protein>
<evidence type="ECO:0000256" key="9">
    <source>
        <dbReference type="ARBA" id="ARBA00023136"/>
    </source>
</evidence>
<feature type="transmembrane region" description="Helical" evidence="10">
    <location>
        <begin position="190"/>
        <end position="214"/>
    </location>
</feature>
<keyword evidence="3 10" id="KW-0813">Transport</keyword>
<keyword evidence="7" id="KW-0029">Amino-acid transport</keyword>
<dbReference type="Pfam" id="PF00528">
    <property type="entry name" value="BPD_transp_1"/>
    <property type="match status" value="1"/>
</dbReference>
<comment type="similarity">
    <text evidence="2">Belongs to the binding-protein-dependent transport system permease family. HisMQ subfamily.</text>
</comment>
<dbReference type="EMBL" id="LSZO01000025">
    <property type="protein sequence ID" value="KXU39231.1"/>
    <property type="molecule type" value="Genomic_DNA"/>
</dbReference>
<evidence type="ECO:0000256" key="6">
    <source>
        <dbReference type="ARBA" id="ARBA00022692"/>
    </source>
</evidence>
<evidence type="ECO:0000313" key="13">
    <source>
        <dbReference type="Proteomes" id="UP000072660"/>
    </source>
</evidence>
<name>A0A139SXU8_9GAMM</name>
<comment type="subcellular location">
    <subcellularLocation>
        <location evidence="1">Cell inner membrane</location>
        <topology evidence="1">Multi-pass membrane protein</topology>
    </subcellularLocation>
    <subcellularLocation>
        <location evidence="10">Cell membrane</location>
        <topology evidence="10">Multi-pass membrane protein</topology>
    </subcellularLocation>
</comment>
<proteinExistence type="inferred from homology"/>
<feature type="transmembrane region" description="Helical" evidence="10">
    <location>
        <begin position="136"/>
        <end position="159"/>
    </location>
</feature>
<dbReference type="RefSeq" id="WP_068387060.1">
    <property type="nucleotide sequence ID" value="NZ_LSZO01000025.1"/>
</dbReference>
<feature type="domain" description="ABC transmembrane type-1" evidence="11">
    <location>
        <begin position="16"/>
        <end position="211"/>
    </location>
</feature>
<evidence type="ECO:0000256" key="1">
    <source>
        <dbReference type="ARBA" id="ARBA00004429"/>
    </source>
</evidence>
<evidence type="ECO:0000256" key="3">
    <source>
        <dbReference type="ARBA" id="ARBA00022448"/>
    </source>
</evidence>
<dbReference type="GO" id="GO:0043190">
    <property type="term" value="C:ATP-binding cassette (ABC) transporter complex"/>
    <property type="evidence" value="ECO:0007669"/>
    <property type="project" value="InterPro"/>
</dbReference>
<organism evidence="12 13">
    <name type="scientific">Ventosimonas gracilis</name>
    <dbReference type="NCBI Taxonomy" id="1680762"/>
    <lineage>
        <taxon>Bacteria</taxon>
        <taxon>Pseudomonadati</taxon>
        <taxon>Pseudomonadota</taxon>
        <taxon>Gammaproteobacteria</taxon>
        <taxon>Pseudomonadales</taxon>
        <taxon>Ventosimonadaceae</taxon>
        <taxon>Ventosimonas</taxon>
    </lineage>
</organism>
<keyword evidence="6 10" id="KW-0812">Transmembrane</keyword>
<evidence type="ECO:0000256" key="10">
    <source>
        <dbReference type="RuleBase" id="RU363032"/>
    </source>
</evidence>
<evidence type="ECO:0000256" key="2">
    <source>
        <dbReference type="ARBA" id="ARBA00010072"/>
    </source>
</evidence>
<comment type="caution">
    <text evidence="12">The sequence shown here is derived from an EMBL/GenBank/DDBJ whole genome shotgun (WGS) entry which is preliminary data.</text>
</comment>
<dbReference type="Proteomes" id="UP000072660">
    <property type="component" value="Unassembled WGS sequence"/>
</dbReference>
<accession>A0A139SXU8</accession>
<dbReference type="GO" id="GO:0006865">
    <property type="term" value="P:amino acid transport"/>
    <property type="evidence" value="ECO:0007669"/>
    <property type="project" value="UniProtKB-KW"/>
</dbReference>
<dbReference type="SUPFAM" id="SSF161098">
    <property type="entry name" value="MetI-like"/>
    <property type="match status" value="1"/>
</dbReference>
<keyword evidence="5" id="KW-0997">Cell inner membrane</keyword>
<dbReference type="PROSITE" id="PS50928">
    <property type="entry name" value="ABC_TM1"/>
    <property type="match status" value="1"/>
</dbReference>
<keyword evidence="4" id="KW-1003">Cell membrane</keyword>
<dbReference type="NCBIfam" id="TIGR01726">
    <property type="entry name" value="HEQRo_perm_3TM"/>
    <property type="match status" value="1"/>
</dbReference>
<dbReference type="InterPro" id="IPR051613">
    <property type="entry name" value="ABC_transp_permease_HisMQ"/>
</dbReference>
<gene>
    <name evidence="12" type="ORF">AXE65_09640</name>
</gene>
<dbReference type="OrthoDB" id="9815029at2"/>
<feature type="transmembrane region" description="Helical" evidence="10">
    <location>
        <begin position="20"/>
        <end position="39"/>
    </location>
</feature>
<dbReference type="GO" id="GO:0022857">
    <property type="term" value="F:transmembrane transporter activity"/>
    <property type="evidence" value="ECO:0007669"/>
    <property type="project" value="InterPro"/>
</dbReference>
<evidence type="ECO:0000259" key="11">
    <source>
        <dbReference type="PROSITE" id="PS50928"/>
    </source>
</evidence>
<keyword evidence="13" id="KW-1185">Reference proteome</keyword>